<dbReference type="InterPro" id="IPR004101">
    <property type="entry name" value="Mur_ligase_C"/>
</dbReference>
<evidence type="ECO:0000259" key="12">
    <source>
        <dbReference type="Pfam" id="PF08245"/>
    </source>
</evidence>
<evidence type="ECO:0000259" key="10">
    <source>
        <dbReference type="Pfam" id="PF01225"/>
    </source>
</evidence>
<name>D2MLZ9_9FIRM</name>
<dbReference type="InterPro" id="IPR036565">
    <property type="entry name" value="Mur-like_cat_sf"/>
</dbReference>
<dbReference type="NCBIfam" id="TIGR01085">
    <property type="entry name" value="murE"/>
    <property type="match status" value="1"/>
</dbReference>
<dbReference type="AlphaFoldDB" id="D2MLZ9"/>
<evidence type="ECO:0000256" key="3">
    <source>
        <dbReference type="ARBA" id="ARBA00022618"/>
    </source>
</evidence>
<dbReference type="Gene3D" id="3.90.190.20">
    <property type="entry name" value="Mur ligase, C-terminal domain"/>
    <property type="match status" value="1"/>
</dbReference>
<gene>
    <name evidence="8 13" type="primary">murE</name>
    <name evidence="13" type="ORF">HMPREF9013_0767</name>
</gene>
<evidence type="ECO:0000313" key="13">
    <source>
        <dbReference type="EMBL" id="EFC06075.1"/>
    </source>
</evidence>
<feature type="binding site" evidence="8">
    <location>
        <begin position="111"/>
        <end position="117"/>
    </location>
    <ligand>
        <name>ATP</name>
        <dbReference type="ChEBI" id="CHEBI:30616"/>
    </ligand>
</feature>
<keyword evidence="5 8" id="KW-0573">Peptidoglycan synthesis</keyword>
<keyword evidence="7 8" id="KW-0961">Cell wall biogenesis/degradation</keyword>
<feature type="binding site" evidence="8">
    <location>
        <position position="33"/>
    </location>
    <ligand>
        <name>UDP-N-acetyl-alpha-D-muramoyl-L-alanyl-D-glutamate</name>
        <dbReference type="ChEBI" id="CHEBI:83900"/>
    </ligand>
</feature>
<comment type="caution">
    <text evidence="8">Lacks conserved residue(s) required for the propagation of feature annotation.</text>
</comment>
<dbReference type="HAMAP" id="MF_00208">
    <property type="entry name" value="MurE"/>
    <property type="match status" value="1"/>
</dbReference>
<dbReference type="GO" id="GO:0008360">
    <property type="term" value="P:regulation of cell shape"/>
    <property type="evidence" value="ECO:0007669"/>
    <property type="project" value="UniProtKB-KW"/>
</dbReference>
<keyword evidence="8" id="KW-0460">Magnesium</keyword>
<evidence type="ECO:0000259" key="11">
    <source>
        <dbReference type="Pfam" id="PF02875"/>
    </source>
</evidence>
<keyword evidence="8 13" id="KW-0436">Ligase</keyword>
<organism evidence="13 14">
    <name type="scientific">Bulleidia extructa W1219</name>
    <dbReference type="NCBI Taxonomy" id="679192"/>
    <lineage>
        <taxon>Bacteria</taxon>
        <taxon>Bacillati</taxon>
        <taxon>Bacillota</taxon>
        <taxon>Erysipelotrichia</taxon>
        <taxon>Erysipelotrichales</taxon>
        <taxon>Erysipelotrichaceae</taxon>
        <taxon>Bulleidia</taxon>
    </lineage>
</organism>
<reference evidence="14" key="1">
    <citation type="submission" date="2009-12" db="EMBL/GenBank/DDBJ databases">
        <title>Sequence of Clostridiales genomosp. BVAB3 str. UPII9-5.</title>
        <authorList>
            <person name="Madupu R."/>
            <person name="Durkin A.S."/>
            <person name="Torralba M."/>
            <person name="Methe B."/>
            <person name="Sutton G.G."/>
            <person name="Strausberg R.L."/>
            <person name="Nelson K.E."/>
        </authorList>
    </citation>
    <scope>NUCLEOTIDE SEQUENCE [LARGE SCALE GENOMIC DNA]</scope>
    <source>
        <strain evidence="14">W1219</strain>
    </source>
</reference>
<dbReference type="OrthoDB" id="9800958at2"/>
<dbReference type="STRING" id="679192.HMPREF9013_0767"/>
<dbReference type="RefSeq" id="WP_006626420.1">
    <property type="nucleotide sequence ID" value="NZ_ADFR01000002.1"/>
</dbReference>
<feature type="domain" description="Mur ligase central" evidence="12">
    <location>
        <begin position="109"/>
        <end position="312"/>
    </location>
</feature>
<comment type="function">
    <text evidence="8">Catalyzes the addition of an amino acid to the nucleotide precursor UDP-N-acetylmuramoyl-L-alanyl-D-glutamate (UMAG) in the biosynthesis of bacterial cell-wall peptidoglycan.</text>
</comment>
<dbReference type="Pfam" id="PF01225">
    <property type="entry name" value="Mur_ligase"/>
    <property type="match status" value="1"/>
</dbReference>
<evidence type="ECO:0000256" key="2">
    <source>
        <dbReference type="ARBA" id="ARBA00005898"/>
    </source>
</evidence>
<comment type="PTM">
    <text evidence="8">Carboxylation is probably crucial for Mg(2+) binding and, consequently, for the gamma-phosphate positioning of ATP.</text>
</comment>
<evidence type="ECO:0000256" key="4">
    <source>
        <dbReference type="ARBA" id="ARBA00022960"/>
    </source>
</evidence>
<dbReference type="GO" id="GO:0005524">
    <property type="term" value="F:ATP binding"/>
    <property type="evidence" value="ECO:0007669"/>
    <property type="project" value="UniProtKB-UniRule"/>
</dbReference>
<dbReference type="Proteomes" id="UP000005017">
    <property type="component" value="Unassembled WGS sequence"/>
</dbReference>
<comment type="cofactor">
    <cofactor evidence="8">
        <name>Mg(2+)</name>
        <dbReference type="ChEBI" id="CHEBI:18420"/>
    </cofactor>
</comment>
<dbReference type="UniPathway" id="UPA00219"/>
<comment type="subcellular location">
    <subcellularLocation>
        <location evidence="8 9">Cytoplasm</location>
    </subcellularLocation>
</comment>
<keyword evidence="4 8" id="KW-0133">Cell shape</keyword>
<protein>
    <recommendedName>
        <fullName evidence="8">UDP-N-acetylmuramyl-tripeptide synthetase</fullName>
        <ecNumber evidence="8">6.3.2.-</ecNumber>
    </recommendedName>
    <alternativeName>
        <fullName evidence="8">UDP-MurNAc-tripeptide synthetase</fullName>
    </alternativeName>
</protein>
<feature type="domain" description="Mur ligase C-terminal" evidence="11">
    <location>
        <begin position="335"/>
        <end position="461"/>
    </location>
</feature>
<dbReference type="Pfam" id="PF08245">
    <property type="entry name" value="Mur_ligase_M"/>
    <property type="match status" value="1"/>
</dbReference>
<keyword evidence="14" id="KW-1185">Reference proteome</keyword>
<dbReference type="GO" id="GO:0005737">
    <property type="term" value="C:cytoplasm"/>
    <property type="evidence" value="ECO:0007669"/>
    <property type="project" value="UniProtKB-SubCell"/>
</dbReference>
<keyword evidence="3 8" id="KW-0132">Cell division</keyword>
<keyword evidence="8" id="KW-0963">Cytoplasm</keyword>
<evidence type="ECO:0000256" key="7">
    <source>
        <dbReference type="ARBA" id="ARBA00023316"/>
    </source>
</evidence>
<dbReference type="GO" id="GO:0071555">
    <property type="term" value="P:cell wall organization"/>
    <property type="evidence" value="ECO:0007669"/>
    <property type="project" value="UniProtKB-KW"/>
</dbReference>
<keyword evidence="8" id="KW-0067">ATP-binding</keyword>
<comment type="caution">
    <text evidence="13">The sequence shown here is derived from an EMBL/GenBank/DDBJ whole genome shotgun (WGS) entry which is preliminary data.</text>
</comment>
<dbReference type="Pfam" id="PF02875">
    <property type="entry name" value="Mur_ligase_C"/>
    <property type="match status" value="1"/>
</dbReference>
<feature type="modified residue" description="N6-carboxylysine" evidence="8">
    <location>
        <position position="220"/>
    </location>
</feature>
<dbReference type="eggNOG" id="COG0769">
    <property type="taxonomic scope" value="Bacteria"/>
</dbReference>
<keyword evidence="6 8" id="KW-0131">Cell cycle</keyword>
<dbReference type="InterPro" id="IPR000713">
    <property type="entry name" value="Mur_ligase_N"/>
</dbReference>
<dbReference type="GO" id="GO:0000287">
    <property type="term" value="F:magnesium ion binding"/>
    <property type="evidence" value="ECO:0007669"/>
    <property type="project" value="UniProtKB-UniRule"/>
</dbReference>
<evidence type="ECO:0000256" key="1">
    <source>
        <dbReference type="ARBA" id="ARBA00004752"/>
    </source>
</evidence>
<evidence type="ECO:0000256" key="9">
    <source>
        <dbReference type="RuleBase" id="RU004135"/>
    </source>
</evidence>
<accession>D2MLZ9</accession>
<feature type="binding site" evidence="8">
    <location>
        <position position="188"/>
    </location>
    <ligand>
        <name>UDP-N-acetyl-alpha-D-muramoyl-L-alanyl-D-glutamate</name>
        <dbReference type="ChEBI" id="CHEBI:83900"/>
    </ligand>
</feature>
<dbReference type="InterPro" id="IPR005761">
    <property type="entry name" value="UDP-N-AcMur-Glu-dNH2Pim_ligase"/>
</dbReference>
<dbReference type="SUPFAM" id="SSF63418">
    <property type="entry name" value="MurE/MurF N-terminal domain"/>
    <property type="match status" value="1"/>
</dbReference>
<dbReference type="GO" id="GO:0009252">
    <property type="term" value="P:peptidoglycan biosynthetic process"/>
    <property type="evidence" value="ECO:0007669"/>
    <property type="project" value="UniProtKB-UniRule"/>
</dbReference>
<dbReference type="SUPFAM" id="SSF53244">
    <property type="entry name" value="MurD-like peptide ligases, peptide-binding domain"/>
    <property type="match status" value="1"/>
</dbReference>
<dbReference type="SUPFAM" id="SSF53623">
    <property type="entry name" value="MurD-like peptide ligases, catalytic domain"/>
    <property type="match status" value="1"/>
</dbReference>
<dbReference type="Gene3D" id="3.40.1190.10">
    <property type="entry name" value="Mur-like, catalytic domain"/>
    <property type="match status" value="1"/>
</dbReference>
<feature type="binding site" evidence="8">
    <location>
        <position position="180"/>
    </location>
    <ligand>
        <name>UDP-N-acetyl-alpha-D-muramoyl-L-alanyl-D-glutamate</name>
        <dbReference type="ChEBI" id="CHEBI:83900"/>
    </ligand>
</feature>
<dbReference type="EC" id="6.3.2.-" evidence="8"/>
<dbReference type="PANTHER" id="PTHR23135">
    <property type="entry name" value="MUR LIGASE FAMILY MEMBER"/>
    <property type="match status" value="1"/>
</dbReference>
<feature type="domain" description="Mur ligase N-terminal catalytic" evidence="10">
    <location>
        <begin position="26"/>
        <end position="81"/>
    </location>
</feature>
<keyword evidence="8" id="KW-0547">Nucleotide-binding</keyword>
<evidence type="ECO:0000256" key="6">
    <source>
        <dbReference type="ARBA" id="ARBA00023306"/>
    </source>
</evidence>
<dbReference type="InterPro" id="IPR036615">
    <property type="entry name" value="Mur_ligase_C_dom_sf"/>
</dbReference>
<dbReference type="GO" id="GO:0016881">
    <property type="term" value="F:acid-amino acid ligase activity"/>
    <property type="evidence" value="ECO:0007669"/>
    <property type="project" value="UniProtKB-UniRule"/>
</dbReference>
<dbReference type="InterPro" id="IPR013221">
    <property type="entry name" value="Mur_ligase_cen"/>
</dbReference>
<evidence type="ECO:0000256" key="5">
    <source>
        <dbReference type="ARBA" id="ARBA00022984"/>
    </source>
</evidence>
<dbReference type="GO" id="GO:0051301">
    <property type="term" value="P:cell division"/>
    <property type="evidence" value="ECO:0007669"/>
    <property type="project" value="UniProtKB-KW"/>
</dbReference>
<feature type="binding site" evidence="8">
    <location>
        <position position="152"/>
    </location>
    <ligand>
        <name>UDP-N-acetyl-alpha-D-muramoyl-L-alanyl-D-glutamate</name>
        <dbReference type="ChEBI" id="CHEBI:83900"/>
    </ligand>
</feature>
<dbReference type="Gene3D" id="3.40.1390.10">
    <property type="entry name" value="MurE/MurF, N-terminal domain"/>
    <property type="match status" value="1"/>
</dbReference>
<feature type="binding site" evidence="8">
    <location>
        <begin position="153"/>
        <end position="154"/>
    </location>
    <ligand>
        <name>UDP-N-acetyl-alpha-D-muramoyl-L-alanyl-D-glutamate</name>
        <dbReference type="ChEBI" id="CHEBI:83900"/>
    </ligand>
</feature>
<comment type="pathway">
    <text evidence="1 8 9">Cell wall biogenesis; peptidoglycan biosynthesis.</text>
</comment>
<dbReference type="InterPro" id="IPR035911">
    <property type="entry name" value="MurE/MurF_N"/>
</dbReference>
<dbReference type="EMBL" id="ADFR01000002">
    <property type="protein sequence ID" value="EFC06075.1"/>
    <property type="molecule type" value="Genomic_DNA"/>
</dbReference>
<dbReference type="PANTHER" id="PTHR23135:SF4">
    <property type="entry name" value="UDP-N-ACETYLMURAMOYL-L-ALANYL-D-GLUTAMATE--2,6-DIAMINOPIMELATE LIGASE MURE HOMOLOG, CHLOROPLASTIC"/>
    <property type="match status" value="1"/>
</dbReference>
<evidence type="ECO:0000313" key="14">
    <source>
        <dbReference type="Proteomes" id="UP000005017"/>
    </source>
</evidence>
<dbReference type="NCBIfam" id="NF001126">
    <property type="entry name" value="PRK00139.1-4"/>
    <property type="match status" value="1"/>
</dbReference>
<sequence>MKLVDLLDVKNQIYHLIQGTIEEVNIEYLSQDSRDIQDNTLFFCVPGTTFDGHQFAKMAEEKGAVCLVASKHVDVKIPVVYVEDVIKTMAFLAMRFYHDPSGSMSLIGVTGTNGKTTTTHIIRHLFEKNKKSCGMIGTNGIWYHQEHIYTPNTTPDSLTLQKSLAKMKEEGVFICTSEVSSHALVMGRVQNVDFNVAVFTNLTHEHLETHHTMAEYGMAKSLLFAQLGSGNNGKIAILNKDDTYAKVIASRCNATIWYYSTKDPSAEFYAKDMVYLASKTEFTLVFQGLEYPVISPLIGEFNVQNALAALAAYYALERHLEKGIEALSSFSGVEGRMQTIENDLGIHAIVDFAHTPDGLEKAMAALKKLNHKRIITMIGHDGGNRDNSIRQDLGRIALEYSDYVVFTSENPREEDPMKIMKEMVNGLEVHHYEFVKDRHKAIDRVVALGQKGDILFFTGKGHEPYQLIGCEKIPFHEAQFVKEALEKKAHE</sequence>
<proteinExistence type="inferred from homology"/>
<comment type="similarity">
    <text evidence="2 8">Belongs to the MurCDEF family. MurE subfamily.</text>
</comment>
<evidence type="ECO:0000256" key="8">
    <source>
        <dbReference type="HAMAP-Rule" id="MF_00208"/>
    </source>
</evidence>